<evidence type="ECO:0000313" key="3">
    <source>
        <dbReference type="Proteomes" id="UP000323067"/>
    </source>
</evidence>
<dbReference type="VEuPathDB" id="FungiDB:CCM_06582"/>
<proteinExistence type="predicted"/>
<keyword evidence="1" id="KW-1133">Transmembrane helix</keyword>
<dbReference type="VEuPathDB" id="FungiDB:A9K55_008877"/>
<dbReference type="OrthoDB" id="5399817at2759"/>
<gene>
    <name evidence="2" type="ORF">A9K55_008877</name>
</gene>
<evidence type="ECO:0000256" key="1">
    <source>
        <dbReference type="SAM" id="Phobius"/>
    </source>
</evidence>
<protein>
    <submittedName>
        <fullName evidence="2">Uncharacterized protein</fullName>
    </submittedName>
</protein>
<evidence type="ECO:0000313" key="2">
    <source>
        <dbReference type="EMBL" id="ATY63121.1"/>
    </source>
</evidence>
<feature type="transmembrane region" description="Helical" evidence="1">
    <location>
        <begin position="45"/>
        <end position="63"/>
    </location>
</feature>
<organism evidence="2 3">
    <name type="scientific">Cordyceps militaris</name>
    <name type="common">Caterpillar fungus</name>
    <name type="synonym">Clavaria militaris</name>
    <dbReference type="NCBI Taxonomy" id="73501"/>
    <lineage>
        <taxon>Eukaryota</taxon>
        <taxon>Fungi</taxon>
        <taxon>Dikarya</taxon>
        <taxon>Ascomycota</taxon>
        <taxon>Pezizomycotina</taxon>
        <taxon>Sordariomycetes</taxon>
        <taxon>Hypocreomycetidae</taxon>
        <taxon>Hypocreales</taxon>
        <taxon>Cordycipitaceae</taxon>
        <taxon>Cordyceps</taxon>
    </lineage>
</organism>
<reference evidence="2 3" key="1">
    <citation type="journal article" date="2017" name="BMC Genomics">
        <title>Chromosome level assembly and secondary metabolite potential of the parasitic fungus Cordyceps militaris.</title>
        <authorList>
            <person name="Kramer G.J."/>
            <person name="Nodwell J.R."/>
        </authorList>
    </citation>
    <scope>NUCLEOTIDE SEQUENCE [LARGE SCALE GENOMIC DNA]</scope>
    <source>
        <strain evidence="2 3">ATCC 34164</strain>
    </source>
</reference>
<sequence length="121" mass="12727">MPSALEITAGAWLLTSIGHTINGRGWQSHASIKTLPQEQRTCARIGWFQGSGFLFAAALLNYYWSKNPAVLQDPIQKAVAGLFSAILGVSSVVYATNGVAANSVVTAIASALQAYAAFKAI</sequence>
<accession>A0A2H4SJ41</accession>
<keyword evidence="1" id="KW-0812">Transmembrane</keyword>
<dbReference type="Proteomes" id="UP000323067">
    <property type="component" value="Chromosome vii"/>
</dbReference>
<dbReference type="EMBL" id="CP023324">
    <property type="protein sequence ID" value="ATY63121.1"/>
    <property type="molecule type" value="Genomic_DNA"/>
</dbReference>
<keyword evidence="1" id="KW-0472">Membrane</keyword>
<feature type="transmembrane region" description="Helical" evidence="1">
    <location>
        <begin position="75"/>
        <end position="94"/>
    </location>
</feature>
<dbReference type="AlphaFoldDB" id="A0A2H4SJ41"/>
<name>A0A2H4SJ41_CORMI</name>